<comment type="caution">
    <text evidence="10">The sequence shown here is derived from an EMBL/GenBank/DDBJ whole genome shotgun (WGS) entry which is preliminary data.</text>
</comment>
<keyword evidence="3" id="KW-0645">Protease</keyword>
<dbReference type="CDD" id="cd07025">
    <property type="entry name" value="Peptidase_S66"/>
    <property type="match status" value="1"/>
</dbReference>
<dbReference type="GO" id="GO:0004180">
    <property type="term" value="F:carboxypeptidase activity"/>
    <property type="evidence" value="ECO:0007669"/>
    <property type="project" value="UniProtKB-KW"/>
</dbReference>
<dbReference type="InterPro" id="IPR027461">
    <property type="entry name" value="Carboxypeptidase_A_C_sf"/>
</dbReference>
<evidence type="ECO:0000259" key="9">
    <source>
        <dbReference type="Pfam" id="PF17676"/>
    </source>
</evidence>
<dbReference type="InterPro" id="IPR040921">
    <property type="entry name" value="Peptidase_S66C"/>
</dbReference>
<evidence type="ECO:0000256" key="7">
    <source>
        <dbReference type="SAM" id="SignalP"/>
    </source>
</evidence>
<comment type="similarity">
    <text evidence="1">Belongs to the peptidase S66 family.</text>
</comment>
<name>A0A0R2S626_9GAMM</name>
<dbReference type="Gene3D" id="3.50.30.60">
    <property type="entry name" value="LD-carboxypeptidase A C-terminal domain-like"/>
    <property type="match status" value="1"/>
</dbReference>
<keyword evidence="5" id="KW-0720">Serine protease</keyword>
<dbReference type="PANTHER" id="PTHR30237:SF2">
    <property type="entry name" value="MUREIN TETRAPEPTIDE CARBOXYPEPTIDASE"/>
    <property type="match status" value="1"/>
</dbReference>
<organism evidence="10 11">
    <name type="scientific">OM182 bacterium BACL3 MAG-120507-bin80</name>
    <dbReference type="NCBI Taxonomy" id="1655577"/>
    <lineage>
        <taxon>Bacteria</taxon>
        <taxon>Pseudomonadati</taxon>
        <taxon>Pseudomonadota</taxon>
        <taxon>Gammaproteobacteria</taxon>
        <taxon>OMG group</taxon>
        <taxon>OM182 clade</taxon>
    </lineage>
</organism>
<dbReference type="GO" id="GO:0008236">
    <property type="term" value="F:serine-type peptidase activity"/>
    <property type="evidence" value="ECO:0007669"/>
    <property type="project" value="UniProtKB-KW"/>
</dbReference>
<feature type="domain" description="LD-carboxypeptidase N-terminal" evidence="8">
    <location>
        <begin position="44"/>
        <end position="161"/>
    </location>
</feature>
<sequence>MTRRKLLTASTSLAVAAAVLPTLANAAVSANNIKPQRLRPGMTVGLVTPASNVPEDQELHIAMDLVRSLGFSAKPSPNLFSRTQYLAGTDKERADDLNAMFADPEVDAIFCVRGGYGSGRLLHYLDYDMIAANPKIIMGYSDITAILNAIYLRTGLITFHGPIAGGNFSDYTYDQYNRVLVEPSSTTEIGGPPAFETRPGVVDWENRLTAIVSGSAEGHLVGGNLSLVVTLLGTPFEPNFDGAILFLEDVSEPPYSVDRMLTHLWMTGKLERVAGIILGKFTDDSYDSNTFSMEQVMRDRFEPLGIPTLRGAMIGHIEDKTVVPIGIQARLDVDAGTLTLLEAAVN</sequence>
<evidence type="ECO:0000256" key="5">
    <source>
        <dbReference type="ARBA" id="ARBA00022825"/>
    </source>
</evidence>
<dbReference type="PIRSF" id="PIRSF028757">
    <property type="entry name" value="LD-carboxypeptidase"/>
    <property type="match status" value="1"/>
</dbReference>
<feature type="active site" description="Nucleophile" evidence="6">
    <location>
        <position position="141"/>
    </location>
</feature>
<proteinExistence type="inferred from homology"/>
<dbReference type="Pfam" id="PF17676">
    <property type="entry name" value="Peptidase_S66C"/>
    <property type="match status" value="1"/>
</dbReference>
<dbReference type="SUPFAM" id="SSF52317">
    <property type="entry name" value="Class I glutamine amidotransferase-like"/>
    <property type="match status" value="1"/>
</dbReference>
<dbReference type="GO" id="GO:0006508">
    <property type="term" value="P:proteolysis"/>
    <property type="evidence" value="ECO:0007669"/>
    <property type="project" value="UniProtKB-KW"/>
</dbReference>
<dbReference type="InterPro" id="IPR040449">
    <property type="entry name" value="Peptidase_S66_N"/>
</dbReference>
<evidence type="ECO:0000256" key="3">
    <source>
        <dbReference type="ARBA" id="ARBA00022670"/>
    </source>
</evidence>
<dbReference type="InterPro" id="IPR029062">
    <property type="entry name" value="Class_I_gatase-like"/>
</dbReference>
<feature type="chain" id="PRO_5006423357" evidence="7">
    <location>
        <begin position="27"/>
        <end position="346"/>
    </location>
</feature>
<keyword evidence="2 10" id="KW-0121">Carboxypeptidase</keyword>
<evidence type="ECO:0000256" key="4">
    <source>
        <dbReference type="ARBA" id="ARBA00022801"/>
    </source>
</evidence>
<evidence type="ECO:0000313" key="10">
    <source>
        <dbReference type="EMBL" id="KRO70305.1"/>
    </source>
</evidence>
<evidence type="ECO:0000256" key="2">
    <source>
        <dbReference type="ARBA" id="ARBA00022645"/>
    </source>
</evidence>
<reference evidence="10 11" key="1">
    <citation type="submission" date="2015-10" db="EMBL/GenBank/DDBJ databases">
        <title>Metagenome-Assembled Genomes uncover a global brackish microbiome.</title>
        <authorList>
            <person name="Hugerth L.W."/>
            <person name="Larsson J."/>
            <person name="Alneberg J."/>
            <person name="Lindh M.V."/>
            <person name="Legrand C."/>
            <person name="Pinhassi J."/>
            <person name="Andersson A.F."/>
        </authorList>
    </citation>
    <scope>NUCLEOTIDE SEQUENCE [LARGE SCALE GENOMIC DNA]</scope>
    <source>
        <strain evidence="10">BACL4 MAG-120507-bin80</strain>
    </source>
</reference>
<protein>
    <submittedName>
        <fullName evidence="10">LD-carboxypeptidase</fullName>
    </submittedName>
</protein>
<keyword evidence="4" id="KW-0378">Hydrolase</keyword>
<gene>
    <name evidence="10" type="ORF">ABR69_09685</name>
</gene>
<dbReference type="SUPFAM" id="SSF141986">
    <property type="entry name" value="LD-carboxypeptidase A C-terminal domain-like"/>
    <property type="match status" value="1"/>
</dbReference>
<accession>A0A0R2S626</accession>
<dbReference type="InterPro" id="IPR003507">
    <property type="entry name" value="S66_fam"/>
</dbReference>
<dbReference type="Gene3D" id="3.40.50.10740">
    <property type="entry name" value="Class I glutamine amidotransferase-like"/>
    <property type="match status" value="1"/>
</dbReference>
<feature type="domain" description="LD-carboxypeptidase C-terminal" evidence="9">
    <location>
        <begin position="217"/>
        <end position="331"/>
    </location>
</feature>
<dbReference type="EMBL" id="LIBB01000357">
    <property type="protein sequence ID" value="KRO70305.1"/>
    <property type="molecule type" value="Genomic_DNA"/>
</dbReference>
<dbReference type="Proteomes" id="UP000051934">
    <property type="component" value="Unassembled WGS sequence"/>
</dbReference>
<dbReference type="Pfam" id="PF02016">
    <property type="entry name" value="Peptidase_S66"/>
    <property type="match status" value="1"/>
</dbReference>
<feature type="signal peptide" evidence="7">
    <location>
        <begin position="1"/>
        <end position="26"/>
    </location>
</feature>
<dbReference type="InterPro" id="IPR027478">
    <property type="entry name" value="LdcA_N"/>
</dbReference>
<evidence type="ECO:0000259" key="8">
    <source>
        <dbReference type="Pfam" id="PF02016"/>
    </source>
</evidence>
<feature type="active site" description="Charge relay system" evidence="6">
    <location>
        <position position="316"/>
    </location>
</feature>
<keyword evidence="7" id="KW-0732">Signal</keyword>
<dbReference type="PANTHER" id="PTHR30237">
    <property type="entry name" value="MURAMOYLTETRAPEPTIDE CARBOXYPEPTIDASE"/>
    <property type="match status" value="1"/>
</dbReference>
<evidence type="ECO:0000313" key="11">
    <source>
        <dbReference type="Proteomes" id="UP000051934"/>
    </source>
</evidence>
<dbReference type="AlphaFoldDB" id="A0A0R2S626"/>
<feature type="active site" description="Charge relay system" evidence="6">
    <location>
        <position position="248"/>
    </location>
</feature>
<evidence type="ECO:0000256" key="1">
    <source>
        <dbReference type="ARBA" id="ARBA00010233"/>
    </source>
</evidence>
<evidence type="ECO:0000256" key="6">
    <source>
        <dbReference type="PIRSR" id="PIRSR028757-1"/>
    </source>
</evidence>